<dbReference type="EMBL" id="FTNT01000005">
    <property type="protein sequence ID" value="SIR99352.1"/>
    <property type="molecule type" value="Genomic_DNA"/>
</dbReference>
<accession>A0A1N7FGA5</accession>
<dbReference type="Proteomes" id="UP000186218">
    <property type="component" value="Unassembled WGS sequence"/>
</dbReference>
<protein>
    <submittedName>
        <fullName evidence="2">Uncharacterized protein</fullName>
    </submittedName>
</protein>
<keyword evidence="3" id="KW-1185">Reference proteome</keyword>
<name>A0A1N7FGA5_9NOCA</name>
<organism evidence="2 3">
    <name type="scientific">Williamsia sterculiae</name>
    <dbReference type="NCBI Taxonomy" id="1344003"/>
    <lineage>
        <taxon>Bacteria</taxon>
        <taxon>Bacillati</taxon>
        <taxon>Actinomycetota</taxon>
        <taxon>Actinomycetes</taxon>
        <taxon>Mycobacteriales</taxon>
        <taxon>Nocardiaceae</taxon>
        <taxon>Williamsia</taxon>
    </lineage>
</organism>
<evidence type="ECO:0000313" key="2">
    <source>
        <dbReference type="EMBL" id="SIR99352.1"/>
    </source>
</evidence>
<dbReference type="STRING" id="1344003.SAMN05445060_2040"/>
<feature type="compositionally biased region" description="Polar residues" evidence="1">
    <location>
        <begin position="1"/>
        <end position="10"/>
    </location>
</feature>
<proteinExistence type="predicted"/>
<evidence type="ECO:0000313" key="3">
    <source>
        <dbReference type="Proteomes" id="UP000186218"/>
    </source>
</evidence>
<dbReference type="AlphaFoldDB" id="A0A1N7FGA5"/>
<sequence length="74" mass="7934">MTSSSHTSSAPDVATDHPGNDDEQAETAVRARSGEHIGLAPLRRLLADLPVITEPIPRAVDLRIRHALHIDAGH</sequence>
<reference evidence="2 3" key="1">
    <citation type="submission" date="2017-01" db="EMBL/GenBank/DDBJ databases">
        <authorList>
            <person name="Mah S.A."/>
            <person name="Swanson W.J."/>
            <person name="Moy G.W."/>
            <person name="Vacquier V.D."/>
        </authorList>
    </citation>
    <scope>NUCLEOTIDE SEQUENCE [LARGE SCALE GENOMIC DNA]</scope>
    <source>
        <strain evidence="2 3">CPCC 203464</strain>
    </source>
</reference>
<evidence type="ECO:0000256" key="1">
    <source>
        <dbReference type="SAM" id="MobiDB-lite"/>
    </source>
</evidence>
<gene>
    <name evidence="2" type="ORF">SAMN05445060_2040</name>
</gene>
<feature type="region of interest" description="Disordered" evidence="1">
    <location>
        <begin position="1"/>
        <end position="31"/>
    </location>
</feature>
<dbReference type="RefSeq" id="WP_076479126.1">
    <property type="nucleotide sequence ID" value="NZ_FTNT01000005.1"/>
</dbReference>